<dbReference type="Proteomes" id="UP000010796">
    <property type="component" value="Chromosome"/>
</dbReference>
<feature type="chain" id="PRO_5003942127" evidence="1">
    <location>
        <begin position="22"/>
        <end position="230"/>
    </location>
</feature>
<sequence length="230" mass="26127">MRMFKIIAVLLLFNVCYRSQAQQLDKEQKSMASIAALTAISDWEGLKPELSKGLDNGLTVNQIKEQLVHLYAYVGFPKSIMGLQTFLSVLEEREADGINDNWGKEASPIDDTLPKYDRGKKVLEELIKSPLPETKAAYQQFSPEIDRFLKEHLFADIFERDVLTYQQRELTTISALMAMGDVEPMLRGHLGICLNQGFTKGQLDLLVESLRLYLDEKKMKSAKIIISELP</sequence>
<dbReference type="eggNOG" id="COG0599">
    <property type="taxonomic scope" value="Bacteria"/>
</dbReference>
<dbReference type="KEGG" id="evi:Echvi_4176"/>
<dbReference type="OrthoDB" id="9812754at2"/>
<dbReference type="Pfam" id="PF02627">
    <property type="entry name" value="CMD"/>
    <property type="match status" value="1"/>
</dbReference>
<dbReference type="PANTHER" id="PTHR33570">
    <property type="entry name" value="4-CARBOXYMUCONOLACTONE DECARBOXYLASE FAMILY PROTEIN"/>
    <property type="match status" value="1"/>
</dbReference>
<accession>L0G2C1</accession>
<protein>
    <submittedName>
        <fullName evidence="3">Uncharacterized protein, gamma-carboxymuconolactone decarboxylase subunit like protein</fullName>
    </submittedName>
</protein>
<dbReference type="HOGENOM" id="CLU_093841_0_0_10"/>
<dbReference type="InterPro" id="IPR003779">
    <property type="entry name" value="CMD-like"/>
</dbReference>
<reference evidence="4" key="1">
    <citation type="submission" date="2012-02" db="EMBL/GenBank/DDBJ databases">
        <title>The complete genome of Echinicola vietnamensis DSM 17526.</title>
        <authorList>
            <person name="Lucas S."/>
            <person name="Copeland A."/>
            <person name="Lapidus A."/>
            <person name="Glavina del Rio T."/>
            <person name="Dalin E."/>
            <person name="Tice H."/>
            <person name="Bruce D."/>
            <person name="Goodwin L."/>
            <person name="Pitluck S."/>
            <person name="Peters L."/>
            <person name="Ovchinnikova G."/>
            <person name="Teshima H."/>
            <person name="Kyrpides N."/>
            <person name="Mavromatis K."/>
            <person name="Ivanova N."/>
            <person name="Brettin T."/>
            <person name="Detter J.C."/>
            <person name="Han C."/>
            <person name="Larimer F."/>
            <person name="Land M."/>
            <person name="Hauser L."/>
            <person name="Markowitz V."/>
            <person name="Cheng J.-F."/>
            <person name="Hugenholtz P."/>
            <person name="Woyke T."/>
            <person name="Wu D."/>
            <person name="Brambilla E."/>
            <person name="Klenk H.-P."/>
            <person name="Eisen J.A."/>
        </authorList>
    </citation>
    <scope>NUCLEOTIDE SEQUENCE [LARGE SCALE GENOMIC DNA]</scope>
    <source>
        <strain evidence="4">DSM 17526 / LMG 23754 / KMM 6221</strain>
    </source>
</reference>
<dbReference type="AlphaFoldDB" id="L0G2C1"/>
<evidence type="ECO:0000313" key="4">
    <source>
        <dbReference type="Proteomes" id="UP000010796"/>
    </source>
</evidence>
<evidence type="ECO:0000313" key="3">
    <source>
        <dbReference type="EMBL" id="AGA80374.1"/>
    </source>
</evidence>
<feature type="domain" description="Carboxymuconolactone decarboxylase-like" evidence="2">
    <location>
        <begin position="143"/>
        <end position="218"/>
    </location>
</feature>
<feature type="signal peptide" evidence="1">
    <location>
        <begin position="1"/>
        <end position="21"/>
    </location>
</feature>
<dbReference type="STRING" id="926556.Echvi_4176"/>
<dbReference type="InterPro" id="IPR052512">
    <property type="entry name" value="4CMD/NDH-1_regulator"/>
</dbReference>
<organism evidence="3 4">
    <name type="scientific">Echinicola vietnamensis (strain DSM 17526 / LMG 23754 / KMM 6221)</name>
    <dbReference type="NCBI Taxonomy" id="926556"/>
    <lineage>
        <taxon>Bacteria</taxon>
        <taxon>Pseudomonadati</taxon>
        <taxon>Bacteroidota</taxon>
        <taxon>Cytophagia</taxon>
        <taxon>Cytophagales</taxon>
        <taxon>Cyclobacteriaceae</taxon>
        <taxon>Echinicola</taxon>
    </lineage>
</organism>
<dbReference type="Gene3D" id="1.20.1290.10">
    <property type="entry name" value="AhpD-like"/>
    <property type="match status" value="1"/>
</dbReference>
<keyword evidence="4" id="KW-1185">Reference proteome</keyword>
<proteinExistence type="predicted"/>
<dbReference type="GO" id="GO:0051920">
    <property type="term" value="F:peroxiredoxin activity"/>
    <property type="evidence" value="ECO:0007669"/>
    <property type="project" value="InterPro"/>
</dbReference>
<dbReference type="PANTHER" id="PTHR33570:SF2">
    <property type="entry name" value="CARBOXYMUCONOLACTONE DECARBOXYLASE-LIKE DOMAIN-CONTAINING PROTEIN"/>
    <property type="match status" value="1"/>
</dbReference>
<dbReference type="InterPro" id="IPR029032">
    <property type="entry name" value="AhpD-like"/>
</dbReference>
<keyword evidence="1" id="KW-0732">Signal</keyword>
<evidence type="ECO:0000259" key="2">
    <source>
        <dbReference type="Pfam" id="PF02627"/>
    </source>
</evidence>
<evidence type="ECO:0000256" key="1">
    <source>
        <dbReference type="SAM" id="SignalP"/>
    </source>
</evidence>
<dbReference type="SUPFAM" id="SSF69118">
    <property type="entry name" value="AhpD-like"/>
    <property type="match status" value="1"/>
</dbReference>
<dbReference type="EMBL" id="CP003346">
    <property type="protein sequence ID" value="AGA80374.1"/>
    <property type="molecule type" value="Genomic_DNA"/>
</dbReference>
<name>L0G2C1_ECHVK</name>
<gene>
    <name evidence="3" type="ordered locus">Echvi_4176</name>
</gene>